<reference evidence="2" key="1">
    <citation type="journal article" date="2020" name="New Phytol.">
        <title>Comparative genomics reveals dynamic genome evolution in host specialist ectomycorrhizal fungi.</title>
        <authorList>
            <person name="Lofgren L.A."/>
            <person name="Nguyen N.H."/>
            <person name="Vilgalys R."/>
            <person name="Ruytinx J."/>
            <person name="Liao H.L."/>
            <person name="Branco S."/>
            <person name="Kuo A."/>
            <person name="LaButti K."/>
            <person name="Lipzen A."/>
            <person name="Andreopoulos W."/>
            <person name="Pangilinan J."/>
            <person name="Riley R."/>
            <person name="Hundley H."/>
            <person name="Na H."/>
            <person name="Barry K."/>
            <person name="Grigoriev I.V."/>
            <person name="Stajich J.E."/>
            <person name="Kennedy P.G."/>
        </authorList>
    </citation>
    <scope>NUCLEOTIDE SEQUENCE</scope>
    <source>
        <strain evidence="2">FC423</strain>
    </source>
</reference>
<dbReference type="GeneID" id="64695867"/>
<accession>A0A9P7JUV2</accession>
<dbReference type="RefSeq" id="XP_041293635.1">
    <property type="nucleotide sequence ID" value="XM_041433608.1"/>
</dbReference>
<name>A0A9P7JUV2_9AGAM</name>
<evidence type="ECO:0000313" key="3">
    <source>
        <dbReference type="Proteomes" id="UP000823399"/>
    </source>
</evidence>
<evidence type="ECO:0000256" key="1">
    <source>
        <dbReference type="SAM" id="MobiDB-lite"/>
    </source>
</evidence>
<keyword evidence="3" id="KW-1185">Reference proteome</keyword>
<dbReference type="AlphaFoldDB" id="A0A9P7JUV2"/>
<evidence type="ECO:0000313" key="2">
    <source>
        <dbReference type="EMBL" id="KAG2109690.1"/>
    </source>
</evidence>
<organism evidence="2 3">
    <name type="scientific">Suillus discolor</name>
    <dbReference type="NCBI Taxonomy" id="1912936"/>
    <lineage>
        <taxon>Eukaryota</taxon>
        <taxon>Fungi</taxon>
        <taxon>Dikarya</taxon>
        <taxon>Basidiomycota</taxon>
        <taxon>Agaricomycotina</taxon>
        <taxon>Agaricomycetes</taxon>
        <taxon>Agaricomycetidae</taxon>
        <taxon>Boletales</taxon>
        <taxon>Suillineae</taxon>
        <taxon>Suillaceae</taxon>
        <taxon>Suillus</taxon>
    </lineage>
</organism>
<feature type="region of interest" description="Disordered" evidence="1">
    <location>
        <begin position="1"/>
        <end position="24"/>
    </location>
</feature>
<gene>
    <name evidence="2" type="ORF">F5147DRAFT_652281</name>
</gene>
<sequence length="195" mass="22168">MDDREGAVKPYSNSNSSELVDDARDVEPRSCTGILGVRVIEILKKTVLLRDLLDEIGLMGLLHLNETLKSEGFSLKRCSQRFNAQDIVCVIFVRKVLEFGHAPSIPGFLKRESMLGASQSKFVEMMKEWTAEKRSERREGFTQRNNTLHGERVNMCTRDWCNIAHVRNPNPITCMLSMTYFGPHTTEDTGEAELM</sequence>
<comment type="caution">
    <text evidence="2">The sequence shown here is derived from an EMBL/GenBank/DDBJ whole genome shotgun (WGS) entry which is preliminary data.</text>
</comment>
<protein>
    <submittedName>
        <fullName evidence="2">Uncharacterized protein</fullName>
    </submittedName>
</protein>
<proteinExistence type="predicted"/>
<dbReference type="EMBL" id="JABBWM010000023">
    <property type="protein sequence ID" value="KAG2109690.1"/>
    <property type="molecule type" value="Genomic_DNA"/>
</dbReference>
<dbReference type="Proteomes" id="UP000823399">
    <property type="component" value="Unassembled WGS sequence"/>
</dbReference>